<dbReference type="InterPro" id="IPR001789">
    <property type="entry name" value="Sig_transdc_resp-reg_receiver"/>
</dbReference>
<keyword evidence="2" id="KW-0238">DNA-binding</keyword>
<dbReference type="Gene3D" id="3.40.50.2300">
    <property type="match status" value="1"/>
</dbReference>
<evidence type="ECO:0000313" key="8">
    <source>
        <dbReference type="Proteomes" id="UP000830167"/>
    </source>
</evidence>
<keyword evidence="3" id="KW-0804">Transcription</keyword>
<dbReference type="InterPro" id="IPR016032">
    <property type="entry name" value="Sig_transdc_resp-reg_C-effctor"/>
</dbReference>
<proteinExistence type="predicted"/>
<evidence type="ECO:0000256" key="2">
    <source>
        <dbReference type="ARBA" id="ARBA00023125"/>
    </source>
</evidence>
<dbReference type="SUPFAM" id="SSF46894">
    <property type="entry name" value="C-terminal effector domain of the bipartite response regulators"/>
    <property type="match status" value="1"/>
</dbReference>
<dbReference type="PROSITE" id="PS50110">
    <property type="entry name" value="RESPONSE_REGULATORY"/>
    <property type="match status" value="1"/>
</dbReference>
<dbReference type="PRINTS" id="PR00038">
    <property type="entry name" value="HTHLUXR"/>
</dbReference>
<evidence type="ECO:0000256" key="4">
    <source>
        <dbReference type="PROSITE-ProRule" id="PRU00169"/>
    </source>
</evidence>
<comment type="caution">
    <text evidence="4">Lacks conserved residue(s) required for the propagation of feature annotation.</text>
</comment>
<evidence type="ECO:0000313" key="7">
    <source>
        <dbReference type="EMBL" id="UOF91990.1"/>
    </source>
</evidence>
<evidence type="ECO:0000259" key="6">
    <source>
        <dbReference type="PROSITE" id="PS50110"/>
    </source>
</evidence>
<gene>
    <name evidence="7" type="ORF">LSG31_07070</name>
</gene>
<dbReference type="InterPro" id="IPR011006">
    <property type="entry name" value="CheY-like_superfamily"/>
</dbReference>
<feature type="domain" description="HTH luxR-type" evidence="5">
    <location>
        <begin position="116"/>
        <end position="181"/>
    </location>
</feature>
<dbReference type="InterPro" id="IPR051015">
    <property type="entry name" value="EvgA-like"/>
</dbReference>
<dbReference type="PROSITE" id="PS50043">
    <property type="entry name" value="HTH_LUXR_2"/>
    <property type="match status" value="1"/>
</dbReference>
<evidence type="ECO:0000259" key="5">
    <source>
        <dbReference type="PROSITE" id="PS50043"/>
    </source>
</evidence>
<dbReference type="Proteomes" id="UP000830167">
    <property type="component" value="Chromosome"/>
</dbReference>
<dbReference type="PANTHER" id="PTHR45566:SF2">
    <property type="entry name" value="NARL SUBFAMILY"/>
    <property type="match status" value="1"/>
</dbReference>
<keyword evidence="8" id="KW-1185">Reference proteome</keyword>
<dbReference type="SUPFAM" id="SSF52172">
    <property type="entry name" value="CheY-like"/>
    <property type="match status" value="1"/>
</dbReference>
<reference evidence="7" key="1">
    <citation type="submission" date="2021-12" db="EMBL/GenBank/DDBJ databases">
        <title>Alicyclobacillaceae gen. nov., sp. nov., isolated from chalcocite enrichment system.</title>
        <authorList>
            <person name="Jiang Z."/>
        </authorList>
    </citation>
    <scope>NUCLEOTIDE SEQUENCE</scope>
    <source>
        <strain evidence="7">MYW30-H2</strain>
    </source>
</reference>
<feature type="domain" description="Response regulatory" evidence="6">
    <location>
        <begin position="1"/>
        <end position="98"/>
    </location>
</feature>
<dbReference type="Pfam" id="PF00072">
    <property type="entry name" value="Response_reg"/>
    <property type="match status" value="1"/>
</dbReference>
<dbReference type="PANTHER" id="PTHR45566">
    <property type="entry name" value="HTH-TYPE TRANSCRIPTIONAL REGULATOR YHJB-RELATED"/>
    <property type="match status" value="1"/>
</dbReference>
<evidence type="ECO:0000256" key="1">
    <source>
        <dbReference type="ARBA" id="ARBA00023015"/>
    </source>
</evidence>
<dbReference type="EMBL" id="CP089291">
    <property type="protein sequence ID" value="UOF91990.1"/>
    <property type="molecule type" value="Genomic_DNA"/>
</dbReference>
<keyword evidence="1" id="KW-0805">Transcription regulation</keyword>
<sequence length="192" mass="22044">MESASDFEIVGVGSSEEEAIQVVKEFSPDIVLINPFHSSMHGLTTIQRILKSCSGTKIVIITEGNCNFICKLDKYSIYGYLNKSIDPDRLVHYLYNIYAEEKNMLGIEKRTCECSLRSKIEEIPIREIEVLIKMSAGSTDQEISRFLKRNIHTVRKHVSNILKKFHVKNRTQVVSYMQTGVFISGRNFWSMK</sequence>
<evidence type="ECO:0000256" key="3">
    <source>
        <dbReference type="ARBA" id="ARBA00023163"/>
    </source>
</evidence>
<dbReference type="CDD" id="cd06170">
    <property type="entry name" value="LuxR_C_like"/>
    <property type="match status" value="1"/>
</dbReference>
<organism evidence="7 8">
    <name type="scientific">Fodinisporobacter ferrooxydans</name>
    <dbReference type="NCBI Taxonomy" id="2901836"/>
    <lineage>
        <taxon>Bacteria</taxon>
        <taxon>Bacillati</taxon>
        <taxon>Bacillota</taxon>
        <taxon>Bacilli</taxon>
        <taxon>Bacillales</taxon>
        <taxon>Alicyclobacillaceae</taxon>
        <taxon>Fodinisporobacter</taxon>
    </lineage>
</organism>
<accession>A0ABY4CNC7</accession>
<name>A0ABY4CNC7_9BACL</name>
<dbReference type="Pfam" id="PF00196">
    <property type="entry name" value="GerE"/>
    <property type="match status" value="1"/>
</dbReference>
<dbReference type="SMART" id="SM00421">
    <property type="entry name" value="HTH_LUXR"/>
    <property type="match status" value="1"/>
</dbReference>
<dbReference type="InterPro" id="IPR000792">
    <property type="entry name" value="Tscrpt_reg_LuxR_C"/>
</dbReference>
<protein>
    <submittedName>
        <fullName evidence="7">Response regulator transcription factor</fullName>
    </submittedName>
</protein>